<keyword evidence="3" id="KW-0479">Metal-binding</keyword>
<dbReference type="GO" id="GO:0005829">
    <property type="term" value="C:cytosol"/>
    <property type="evidence" value="ECO:0007669"/>
    <property type="project" value="TreeGrafter"/>
</dbReference>
<dbReference type="AlphaFoldDB" id="A0AAE1C0A7"/>
<evidence type="ECO:0000313" key="7">
    <source>
        <dbReference type="EMBL" id="KAK3673749.1"/>
    </source>
</evidence>
<reference evidence="7" key="1">
    <citation type="submission" date="2023-07" db="EMBL/GenBank/DDBJ databases">
        <title>Black Yeasts Isolated from many extreme environments.</title>
        <authorList>
            <person name="Coleine C."/>
            <person name="Stajich J.E."/>
            <person name="Selbmann L."/>
        </authorList>
    </citation>
    <scope>NUCLEOTIDE SEQUENCE</scope>
    <source>
        <strain evidence="7">CCFEE 5485</strain>
    </source>
</reference>
<name>A0AAE1C0A7_9PEZI</name>
<dbReference type="PANTHER" id="PTHR11136">
    <property type="entry name" value="FOLYLPOLYGLUTAMATE SYNTHASE-RELATED"/>
    <property type="match status" value="1"/>
</dbReference>
<keyword evidence="2 7" id="KW-0436">Ligase</keyword>
<dbReference type="GO" id="GO:0005524">
    <property type="term" value="F:ATP binding"/>
    <property type="evidence" value="ECO:0007669"/>
    <property type="project" value="UniProtKB-KW"/>
</dbReference>
<gene>
    <name evidence="7" type="primary">FOL3</name>
    <name evidence="7" type="ORF">LTR78_006302</name>
</gene>
<keyword evidence="6" id="KW-0460">Magnesium</keyword>
<dbReference type="GO" id="GO:0005739">
    <property type="term" value="C:mitochondrion"/>
    <property type="evidence" value="ECO:0007669"/>
    <property type="project" value="TreeGrafter"/>
</dbReference>
<dbReference type="InterPro" id="IPR001645">
    <property type="entry name" value="Folylpolyglutamate_synth"/>
</dbReference>
<dbReference type="EC" id="6.3.2.12" evidence="7"/>
<keyword evidence="4" id="KW-0547">Nucleotide-binding</keyword>
<evidence type="ECO:0000256" key="3">
    <source>
        <dbReference type="ARBA" id="ARBA00022723"/>
    </source>
</evidence>
<evidence type="ECO:0000256" key="1">
    <source>
        <dbReference type="ARBA" id="ARBA00008276"/>
    </source>
</evidence>
<dbReference type="EMBL" id="JAUTXT010000023">
    <property type="protein sequence ID" value="KAK3673749.1"/>
    <property type="molecule type" value="Genomic_DNA"/>
</dbReference>
<dbReference type="GO" id="GO:0046872">
    <property type="term" value="F:metal ion binding"/>
    <property type="evidence" value="ECO:0007669"/>
    <property type="project" value="UniProtKB-KW"/>
</dbReference>
<dbReference type="InterPro" id="IPR018109">
    <property type="entry name" value="Folylpolyglutamate_synth_CS"/>
</dbReference>
<dbReference type="RefSeq" id="XP_064691118.1">
    <property type="nucleotide sequence ID" value="XM_064841254.1"/>
</dbReference>
<evidence type="ECO:0000313" key="8">
    <source>
        <dbReference type="Proteomes" id="UP001274830"/>
    </source>
</evidence>
<comment type="similarity">
    <text evidence="1">Belongs to the folylpolyglutamate synthase family.</text>
</comment>
<dbReference type="SUPFAM" id="SSF53623">
    <property type="entry name" value="MurD-like peptide ligases, catalytic domain"/>
    <property type="match status" value="1"/>
</dbReference>
<keyword evidence="8" id="KW-1185">Reference proteome</keyword>
<dbReference type="Gene3D" id="3.40.1190.10">
    <property type="entry name" value="Mur-like, catalytic domain"/>
    <property type="match status" value="1"/>
</dbReference>
<dbReference type="GeneID" id="89965803"/>
<dbReference type="SUPFAM" id="SSF53244">
    <property type="entry name" value="MurD-like peptide ligases, peptide-binding domain"/>
    <property type="match status" value="1"/>
</dbReference>
<evidence type="ECO:0000256" key="2">
    <source>
        <dbReference type="ARBA" id="ARBA00022598"/>
    </source>
</evidence>
<dbReference type="PANTHER" id="PTHR11136:SF0">
    <property type="entry name" value="DIHYDROFOLATE SYNTHETASE-RELATED"/>
    <property type="match status" value="1"/>
</dbReference>
<dbReference type="Gene3D" id="3.90.190.20">
    <property type="entry name" value="Mur ligase, C-terminal domain"/>
    <property type="match status" value="1"/>
</dbReference>
<comment type="caution">
    <text evidence="7">The sequence shown here is derived from an EMBL/GenBank/DDBJ whole genome shotgun (WGS) entry which is preliminary data.</text>
</comment>
<evidence type="ECO:0000256" key="5">
    <source>
        <dbReference type="ARBA" id="ARBA00022840"/>
    </source>
</evidence>
<organism evidence="7 8">
    <name type="scientific">Recurvomyces mirabilis</name>
    <dbReference type="NCBI Taxonomy" id="574656"/>
    <lineage>
        <taxon>Eukaryota</taxon>
        <taxon>Fungi</taxon>
        <taxon>Dikarya</taxon>
        <taxon>Ascomycota</taxon>
        <taxon>Pezizomycotina</taxon>
        <taxon>Dothideomycetes</taxon>
        <taxon>Dothideomycetidae</taxon>
        <taxon>Mycosphaerellales</taxon>
        <taxon>Teratosphaeriaceae</taxon>
        <taxon>Recurvomyces</taxon>
    </lineage>
</organism>
<accession>A0AAE1C0A7</accession>
<dbReference type="GO" id="GO:0008841">
    <property type="term" value="F:dihydrofolate synthase activity"/>
    <property type="evidence" value="ECO:0007669"/>
    <property type="project" value="UniProtKB-EC"/>
</dbReference>
<keyword evidence="5" id="KW-0067">ATP-binding</keyword>
<protein>
    <submittedName>
        <fullName evidence="7">Folylpolyglutamate synthase</fullName>
        <ecNumber evidence="7">6.3.2.12</ecNumber>
    </submittedName>
</protein>
<sequence>MIELGLQRISRLLQDTPLPWRAVHVAGTNGKGSVCTQISSMLDLYNDSNYRKEMNQPRLSHARFMSPHLIDRWDCITINQKTVPFKLFDHIERQVLKRNDREGIDASEFELLTATAFEIFNHENVDIGVVEVGMGGRLDATNIIAQMSAESRQAEAGGMAVRAPPLVTAITAVGLDHQGFLGNTLTEIARQKAGIIKPGVPVVYDASNNIEVQDVIEAQAQDNRVVEWKSRSLPVAHLAYDSSTPVDRRNHFWSHHESQDLPIYYRDNFSVAFRATLTALQELRLYPREFKQKDKPDVACYPRESMSAMVEGLEDHLPARELATAMLNMPLSTVPGRLQKIDLRTLGIPREEGVLLDGAHNPQAAKMLEMSLDREMQNADPIVWVLAFTSTKEVDDILGIILRRGDTVIAVEFGPVDGMPWVEPMKSADIVKTVKSVDGCNPGQAFGSDLLGALRAAHEVSIQNGGLDHQLPIVIAGSLYLVADVLRLLRASESKAKG</sequence>
<proteinExistence type="inferred from homology"/>
<evidence type="ECO:0000256" key="6">
    <source>
        <dbReference type="ARBA" id="ARBA00022842"/>
    </source>
</evidence>
<dbReference type="Proteomes" id="UP001274830">
    <property type="component" value="Unassembled WGS sequence"/>
</dbReference>
<dbReference type="PROSITE" id="PS01012">
    <property type="entry name" value="FOLYLPOLYGLU_SYNT_2"/>
    <property type="match status" value="1"/>
</dbReference>
<dbReference type="GO" id="GO:0004326">
    <property type="term" value="F:tetrahydrofolylpolyglutamate synthase activity"/>
    <property type="evidence" value="ECO:0007669"/>
    <property type="project" value="InterPro"/>
</dbReference>
<dbReference type="InterPro" id="IPR036615">
    <property type="entry name" value="Mur_ligase_C_dom_sf"/>
</dbReference>
<evidence type="ECO:0000256" key="4">
    <source>
        <dbReference type="ARBA" id="ARBA00022741"/>
    </source>
</evidence>
<dbReference type="InterPro" id="IPR036565">
    <property type="entry name" value="Mur-like_cat_sf"/>
</dbReference>